<reference evidence="1 2" key="1">
    <citation type="journal article" date="2023" name="Plants (Basel)">
        <title>Bridging the Gap: Combining Genomics and Transcriptomics Approaches to Understand Stylosanthes scabra, an Orphan Legume from the Brazilian Caatinga.</title>
        <authorList>
            <person name="Ferreira-Neto J.R.C."/>
            <person name="da Silva M.D."/>
            <person name="Binneck E."/>
            <person name="de Melo N.F."/>
            <person name="da Silva R.H."/>
            <person name="de Melo A.L.T.M."/>
            <person name="Pandolfi V."/>
            <person name="Bustamante F.O."/>
            <person name="Brasileiro-Vidal A.C."/>
            <person name="Benko-Iseppon A.M."/>
        </authorList>
    </citation>
    <scope>NUCLEOTIDE SEQUENCE [LARGE SCALE GENOMIC DNA]</scope>
    <source>
        <tissue evidence="1">Leaves</tissue>
    </source>
</reference>
<evidence type="ECO:0000313" key="2">
    <source>
        <dbReference type="Proteomes" id="UP001341840"/>
    </source>
</evidence>
<dbReference type="Proteomes" id="UP001341840">
    <property type="component" value="Unassembled WGS sequence"/>
</dbReference>
<sequence length="97" mass="11037">MGAHALDCSYSTTRAWAPQVPLANRWNRWPRRQDYRLKPVRDFRVEIDAITSPYGVNSYGHIGAWFCLTVYMKTCPFSSIMARCCLSSVLSGTAQTE</sequence>
<accession>A0ABU6QFC7</accession>
<dbReference type="EMBL" id="JASCZI010000270">
    <property type="protein sequence ID" value="MED6110642.1"/>
    <property type="molecule type" value="Genomic_DNA"/>
</dbReference>
<comment type="caution">
    <text evidence="1">The sequence shown here is derived from an EMBL/GenBank/DDBJ whole genome shotgun (WGS) entry which is preliminary data.</text>
</comment>
<protein>
    <submittedName>
        <fullName evidence="1">Uncharacterized protein</fullName>
    </submittedName>
</protein>
<keyword evidence="2" id="KW-1185">Reference proteome</keyword>
<evidence type="ECO:0000313" key="1">
    <source>
        <dbReference type="EMBL" id="MED6110642.1"/>
    </source>
</evidence>
<proteinExistence type="predicted"/>
<gene>
    <name evidence="1" type="ORF">PIB30_044864</name>
</gene>
<organism evidence="1 2">
    <name type="scientific">Stylosanthes scabra</name>
    <dbReference type="NCBI Taxonomy" id="79078"/>
    <lineage>
        <taxon>Eukaryota</taxon>
        <taxon>Viridiplantae</taxon>
        <taxon>Streptophyta</taxon>
        <taxon>Embryophyta</taxon>
        <taxon>Tracheophyta</taxon>
        <taxon>Spermatophyta</taxon>
        <taxon>Magnoliopsida</taxon>
        <taxon>eudicotyledons</taxon>
        <taxon>Gunneridae</taxon>
        <taxon>Pentapetalae</taxon>
        <taxon>rosids</taxon>
        <taxon>fabids</taxon>
        <taxon>Fabales</taxon>
        <taxon>Fabaceae</taxon>
        <taxon>Papilionoideae</taxon>
        <taxon>50 kb inversion clade</taxon>
        <taxon>dalbergioids sensu lato</taxon>
        <taxon>Dalbergieae</taxon>
        <taxon>Pterocarpus clade</taxon>
        <taxon>Stylosanthes</taxon>
    </lineage>
</organism>
<name>A0ABU6QFC7_9FABA</name>